<feature type="domain" description="Restriction system protein Mrr-like N-terminal" evidence="2">
    <location>
        <begin position="14"/>
        <end position="97"/>
    </location>
</feature>
<dbReference type="InterPro" id="IPR025745">
    <property type="entry name" value="Mrr-like_N_dom"/>
</dbReference>
<evidence type="ECO:0000259" key="2">
    <source>
        <dbReference type="Pfam" id="PF14338"/>
    </source>
</evidence>
<name>A0A4Q2UB53_9HYPH</name>
<dbReference type="Gene3D" id="3.40.1350.10">
    <property type="match status" value="1"/>
</dbReference>
<dbReference type="PANTHER" id="PTHR30015">
    <property type="entry name" value="MRR RESTRICTION SYSTEM PROTEIN"/>
    <property type="match status" value="1"/>
</dbReference>
<reference evidence="3 4" key="1">
    <citation type="submission" date="2018-12" db="EMBL/GenBank/DDBJ databases">
        <authorList>
            <person name="Grouzdev D.S."/>
            <person name="Krutkina M.S."/>
        </authorList>
    </citation>
    <scope>NUCLEOTIDE SEQUENCE [LARGE SCALE GENOMIC DNA]</scope>
    <source>
        <strain evidence="3 4">RmlP026</strain>
    </source>
</reference>
<dbReference type="RefSeq" id="WP_129222759.1">
    <property type="nucleotide sequence ID" value="NZ_QYBB01000001.1"/>
</dbReference>
<evidence type="ECO:0000313" key="4">
    <source>
        <dbReference type="Proteomes" id="UP000290759"/>
    </source>
</evidence>
<keyword evidence="3" id="KW-0540">Nuclease</keyword>
<dbReference type="PANTHER" id="PTHR30015:SF7">
    <property type="entry name" value="TYPE IV METHYL-DIRECTED RESTRICTION ENZYME ECOKMRR"/>
    <property type="match status" value="1"/>
</dbReference>
<accession>A0A4Q2UB53</accession>
<reference evidence="3 4" key="2">
    <citation type="submission" date="2019-02" db="EMBL/GenBank/DDBJ databases">
        <title>'Lichenibacterium ramalinii' gen. nov. sp. nov., 'Lichenibacterium minor' gen. nov. sp. nov.</title>
        <authorList>
            <person name="Pankratov T."/>
        </authorList>
    </citation>
    <scope>NUCLEOTIDE SEQUENCE [LARGE SCALE GENOMIC DNA]</scope>
    <source>
        <strain evidence="3 4">RmlP026</strain>
    </source>
</reference>
<keyword evidence="3" id="KW-0255">Endonuclease</keyword>
<dbReference type="OrthoDB" id="9803736at2"/>
<sequence>MPVDVGQVPRVPDLFVPVLRALDGLGGSASNDEINDRVAEVLALPAEVRAYVHKDGPLPKVDYRCAWARSWLKNAGLVENSGRGVWALTGEGRTALAGGDEPGLVKRVRQASYALRKGASLVEDAPPGPDESSPSNHETVGWRECLLMALGDIHPAAFERLCQRLLREAGFTRVEVTGKTGDGGIDGTGVLRMNLLSFQVIFQCKRWKGSVGASTVRDFRGAMVGRADKGLILTTGAFTADARREATRDGAPAIDLVDGDALCDLLKAHGIGVKVRMVEEVTIDEAALASF</sequence>
<feature type="domain" description="Restriction endonuclease type IV Mrr" evidence="1">
    <location>
        <begin position="153"/>
        <end position="266"/>
    </location>
</feature>
<dbReference type="InterPro" id="IPR011856">
    <property type="entry name" value="tRNA_endonuc-like_dom_sf"/>
</dbReference>
<proteinExistence type="predicted"/>
<dbReference type="AlphaFoldDB" id="A0A4Q2UB53"/>
<dbReference type="GO" id="GO:0009307">
    <property type="term" value="P:DNA restriction-modification system"/>
    <property type="evidence" value="ECO:0007669"/>
    <property type="project" value="InterPro"/>
</dbReference>
<dbReference type="EMBL" id="QYBB01000001">
    <property type="protein sequence ID" value="RYC33900.1"/>
    <property type="molecule type" value="Genomic_DNA"/>
</dbReference>
<dbReference type="Pfam" id="PF04471">
    <property type="entry name" value="Mrr_cat"/>
    <property type="match status" value="1"/>
</dbReference>
<dbReference type="InterPro" id="IPR007560">
    <property type="entry name" value="Restrct_endonuc_IV_Mrr"/>
</dbReference>
<comment type="caution">
    <text evidence="3">The sequence shown here is derived from an EMBL/GenBank/DDBJ whole genome shotgun (WGS) entry which is preliminary data.</text>
</comment>
<dbReference type="GO" id="GO:0003677">
    <property type="term" value="F:DNA binding"/>
    <property type="evidence" value="ECO:0007669"/>
    <property type="project" value="InterPro"/>
</dbReference>
<protein>
    <submittedName>
        <fullName evidence="3">Restriction endonuclease</fullName>
    </submittedName>
</protein>
<keyword evidence="3" id="KW-0378">Hydrolase</keyword>
<dbReference type="Pfam" id="PF14338">
    <property type="entry name" value="Mrr_N"/>
    <property type="match status" value="1"/>
</dbReference>
<dbReference type="GO" id="GO:0015666">
    <property type="term" value="F:restriction endodeoxyribonuclease activity"/>
    <property type="evidence" value="ECO:0007669"/>
    <property type="project" value="TreeGrafter"/>
</dbReference>
<evidence type="ECO:0000259" key="1">
    <source>
        <dbReference type="Pfam" id="PF04471"/>
    </source>
</evidence>
<organism evidence="3 4">
    <name type="scientific">Lichenibacterium minor</name>
    <dbReference type="NCBI Taxonomy" id="2316528"/>
    <lineage>
        <taxon>Bacteria</taxon>
        <taxon>Pseudomonadati</taxon>
        <taxon>Pseudomonadota</taxon>
        <taxon>Alphaproteobacteria</taxon>
        <taxon>Hyphomicrobiales</taxon>
        <taxon>Lichenihabitantaceae</taxon>
        <taxon>Lichenibacterium</taxon>
    </lineage>
</organism>
<dbReference type="InterPro" id="IPR011335">
    <property type="entry name" value="Restrct_endonuc-II-like"/>
</dbReference>
<evidence type="ECO:0000313" key="3">
    <source>
        <dbReference type="EMBL" id="RYC33900.1"/>
    </source>
</evidence>
<keyword evidence="4" id="KW-1185">Reference proteome</keyword>
<dbReference type="InterPro" id="IPR052906">
    <property type="entry name" value="Type_IV_Methyl-Rstrct_Enzyme"/>
</dbReference>
<dbReference type="Proteomes" id="UP000290759">
    <property type="component" value="Unassembled WGS sequence"/>
</dbReference>
<dbReference type="SUPFAM" id="SSF52980">
    <property type="entry name" value="Restriction endonuclease-like"/>
    <property type="match status" value="1"/>
</dbReference>
<gene>
    <name evidence="3" type="ORF">D3273_01215</name>
</gene>